<proteinExistence type="predicted"/>
<dbReference type="GO" id="GO:0005576">
    <property type="term" value="C:extracellular region"/>
    <property type="evidence" value="ECO:0007669"/>
    <property type="project" value="UniProtKB-SubCell"/>
</dbReference>
<name>A0A8S1CCV0_9INSE</name>
<dbReference type="Gene3D" id="2.40.10.10">
    <property type="entry name" value="Trypsin-like serine proteases"/>
    <property type="match status" value="1"/>
</dbReference>
<evidence type="ECO:0000256" key="5">
    <source>
        <dbReference type="ARBA" id="ARBA00022825"/>
    </source>
</evidence>
<comment type="subcellular location">
    <subcellularLocation>
        <location evidence="1">Secreted</location>
    </subcellularLocation>
</comment>
<evidence type="ECO:0000256" key="1">
    <source>
        <dbReference type="ARBA" id="ARBA00004613"/>
    </source>
</evidence>
<dbReference type="InterPro" id="IPR043504">
    <property type="entry name" value="Peptidase_S1_PA_chymotrypsin"/>
</dbReference>
<accession>A0A8S1CCV0</accession>
<organism evidence="11 12">
    <name type="scientific">Cloeon dipterum</name>
    <dbReference type="NCBI Taxonomy" id="197152"/>
    <lineage>
        <taxon>Eukaryota</taxon>
        <taxon>Metazoa</taxon>
        <taxon>Ecdysozoa</taxon>
        <taxon>Arthropoda</taxon>
        <taxon>Hexapoda</taxon>
        <taxon>Insecta</taxon>
        <taxon>Pterygota</taxon>
        <taxon>Palaeoptera</taxon>
        <taxon>Ephemeroptera</taxon>
        <taxon>Pisciforma</taxon>
        <taxon>Baetidae</taxon>
        <taxon>Cloeon</taxon>
    </lineage>
</organism>
<dbReference type="Proteomes" id="UP000494165">
    <property type="component" value="Unassembled WGS sequence"/>
</dbReference>
<dbReference type="PROSITE" id="PS01180">
    <property type="entry name" value="CUB"/>
    <property type="match status" value="1"/>
</dbReference>
<evidence type="ECO:0000256" key="4">
    <source>
        <dbReference type="ARBA" id="ARBA00022801"/>
    </source>
</evidence>
<dbReference type="SUPFAM" id="SSF49854">
    <property type="entry name" value="Spermadhesin, CUB domain"/>
    <property type="match status" value="1"/>
</dbReference>
<evidence type="ECO:0000259" key="10">
    <source>
        <dbReference type="PROSITE" id="PS50240"/>
    </source>
</evidence>
<dbReference type="InterPro" id="IPR000859">
    <property type="entry name" value="CUB_dom"/>
</dbReference>
<dbReference type="OrthoDB" id="6380398at2759"/>
<sequence>MRLAVSALLLLLPCFLPLKVLGTGWADYPRAHMRMEPFKSNDTGRILTSLLMLLGAKSNTTVTSDDDRTQVSNRITPGCDFYQNVEPSDKFYIYSPNYPNTFAPHVACRWYAVAPVGWRHELECREIQLDDGEPGDNTCEGGDVLWVSLSGDSRLRDAHGYCGVGSFLTLSHSNLLNIVFQAGARYNPGSRFFCELKIRPANELTTVAPPVVTSRPQPSCSCGRRSANRIVGGTETGINEFPMMAGLVDLESSQVICGATIISPRRAITAAHCLVQRSPSSAVLLVGDHDLSTGTDTNKAAVFRIQRFLAFPQYNTVTQKNDIAIIETLREMPFDAAVGPVCLPFRFEDRDFVDDEVIVLGWGNTAYNGEPSSKLQKVELGVVTEERCKSAYPSGNNIDNLQICTFKSGADACQADSGGPVMWQDPETRRLHLVGIVSYGFRCATDSPGVNTRVTKYLDWIQQVTGDDFCVA</sequence>
<keyword evidence="4" id="KW-0378">Hydrolase</keyword>
<dbReference type="PANTHER" id="PTHR24252:SF7">
    <property type="entry name" value="HYALIN"/>
    <property type="match status" value="1"/>
</dbReference>
<evidence type="ECO:0008006" key="13">
    <source>
        <dbReference type="Google" id="ProtNLM"/>
    </source>
</evidence>
<keyword evidence="6" id="KW-1015">Disulfide bond</keyword>
<dbReference type="InterPro" id="IPR001254">
    <property type="entry name" value="Trypsin_dom"/>
</dbReference>
<dbReference type="PANTHER" id="PTHR24252">
    <property type="entry name" value="ACROSIN-RELATED"/>
    <property type="match status" value="1"/>
</dbReference>
<dbReference type="Pfam" id="PF00089">
    <property type="entry name" value="Trypsin"/>
    <property type="match status" value="1"/>
</dbReference>
<evidence type="ECO:0000256" key="2">
    <source>
        <dbReference type="ARBA" id="ARBA00022525"/>
    </source>
</evidence>
<dbReference type="Gene3D" id="2.60.120.290">
    <property type="entry name" value="Spermadhesin, CUB domain"/>
    <property type="match status" value="1"/>
</dbReference>
<evidence type="ECO:0000259" key="9">
    <source>
        <dbReference type="PROSITE" id="PS01180"/>
    </source>
</evidence>
<feature type="chain" id="PRO_5035792031" description="Peptidase S1 domain-containing protein" evidence="8">
    <location>
        <begin position="23"/>
        <end position="472"/>
    </location>
</feature>
<keyword evidence="2" id="KW-0964">Secreted</keyword>
<feature type="domain" description="CUB" evidence="9">
    <location>
        <begin position="79"/>
        <end position="199"/>
    </location>
</feature>
<feature type="domain" description="Peptidase S1" evidence="10">
    <location>
        <begin position="230"/>
        <end position="466"/>
    </location>
</feature>
<keyword evidence="8" id="KW-0732">Signal</keyword>
<dbReference type="CDD" id="cd00190">
    <property type="entry name" value="Tryp_SPc"/>
    <property type="match status" value="1"/>
</dbReference>
<reference evidence="11 12" key="1">
    <citation type="submission" date="2020-04" db="EMBL/GenBank/DDBJ databases">
        <authorList>
            <person name="Alioto T."/>
            <person name="Alioto T."/>
            <person name="Gomez Garrido J."/>
        </authorList>
    </citation>
    <scope>NUCLEOTIDE SEQUENCE [LARGE SCALE GENOMIC DNA]</scope>
</reference>
<keyword evidence="12" id="KW-1185">Reference proteome</keyword>
<evidence type="ECO:0000256" key="8">
    <source>
        <dbReference type="SAM" id="SignalP"/>
    </source>
</evidence>
<evidence type="ECO:0000256" key="6">
    <source>
        <dbReference type="ARBA" id="ARBA00023157"/>
    </source>
</evidence>
<dbReference type="AlphaFoldDB" id="A0A8S1CCV0"/>
<dbReference type="PRINTS" id="PR00722">
    <property type="entry name" value="CHYMOTRYPSIN"/>
</dbReference>
<evidence type="ECO:0000256" key="7">
    <source>
        <dbReference type="PROSITE-ProRule" id="PRU00059"/>
    </source>
</evidence>
<comment type="caution">
    <text evidence="7">Lacks conserved residue(s) required for the propagation of feature annotation.</text>
</comment>
<comment type="caution">
    <text evidence="11">The sequence shown here is derived from an EMBL/GenBank/DDBJ whole genome shotgun (WGS) entry which is preliminary data.</text>
</comment>
<evidence type="ECO:0000256" key="3">
    <source>
        <dbReference type="ARBA" id="ARBA00022670"/>
    </source>
</evidence>
<dbReference type="PROSITE" id="PS00134">
    <property type="entry name" value="TRYPSIN_HIS"/>
    <property type="match status" value="1"/>
</dbReference>
<protein>
    <recommendedName>
        <fullName evidence="13">Peptidase S1 domain-containing protein</fullName>
    </recommendedName>
</protein>
<dbReference type="InterPro" id="IPR009003">
    <property type="entry name" value="Peptidase_S1_PA"/>
</dbReference>
<dbReference type="InterPro" id="IPR035914">
    <property type="entry name" value="Sperma_CUB_dom_sf"/>
</dbReference>
<dbReference type="EMBL" id="CADEPI010000023">
    <property type="protein sequence ID" value="CAB3365988.1"/>
    <property type="molecule type" value="Genomic_DNA"/>
</dbReference>
<dbReference type="FunFam" id="2.40.10.10:FF:000015">
    <property type="entry name" value="Atrial natriuretic peptide-converting enzyme"/>
    <property type="match status" value="1"/>
</dbReference>
<dbReference type="InterPro" id="IPR001314">
    <property type="entry name" value="Peptidase_S1A"/>
</dbReference>
<dbReference type="GO" id="GO:0004252">
    <property type="term" value="F:serine-type endopeptidase activity"/>
    <property type="evidence" value="ECO:0007669"/>
    <property type="project" value="InterPro"/>
</dbReference>
<dbReference type="InterPro" id="IPR018114">
    <property type="entry name" value="TRYPSIN_HIS"/>
</dbReference>
<dbReference type="SMART" id="SM00020">
    <property type="entry name" value="Tryp_SPc"/>
    <property type="match status" value="1"/>
</dbReference>
<dbReference type="PROSITE" id="PS50240">
    <property type="entry name" value="TRYPSIN_DOM"/>
    <property type="match status" value="1"/>
</dbReference>
<evidence type="ECO:0000313" key="11">
    <source>
        <dbReference type="EMBL" id="CAB3365988.1"/>
    </source>
</evidence>
<keyword evidence="3" id="KW-0645">Protease</keyword>
<dbReference type="GO" id="GO:0006508">
    <property type="term" value="P:proteolysis"/>
    <property type="evidence" value="ECO:0007669"/>
    <property type="project" value="UniProtKB-KW"/>
</dbReference>
<evidence type="ECO:0000313" key="12">
    <source>
        <dbReference type="Proteomes" id="UP000494165"/>
    </source>
</evidence>
<gene>
    <name evidence="11" type="ORF">CLODIP_2_CD16242</name>
</gene>
<keyword evidence="5" id="KW-0720">Serine protease</keyword>
<feature type="signal peptide" evidence="8">
    <location>
        <begin position="1"/>
        <end position="22"/>
    </location>
</feature>
<dbReference type="SUPFAM" id="SSF50494">
    <property type="entry name" value="Trypsin-like serine proteases"/>
    <property type="match status" value="1"/>
</dbReference>